<sequence length="87" mass="9461">MTPSKDMRVVLLLAVCLIFLSDLSTPQTIRVTESCKVNQSCSANSDCGTDPSCQCAVIIGTTNEHGSAQMFEKFRKVELKNCCGNKN</sequence>
<keyword evidence="1" id="KW-0732">Signal</keyword>
<organism evidence="2">
    <name type="scientific">Rhipicephalus zambeziensis</name>
    <dbReference type="NCBI Taxonomy" id="60191"/>
    <lineage>
        <taxon>Eukaryota</taxon>
        <taxon>Metazoa</taxon>
        <taxon>Ecdysozoa</taxon>
        <taxon>Arthropoda</taxon>
        <taxon>Chelicerata</taxon>
        <taxon>Arachnida</taxon>
        <taxon>Acari</taxon>
        <taxon>Parasitiformes</taxon>
        <taxon>Ixodida</taxon>
        <taxon>Ixodoidea</taxon>
        <taxon>Ixodidae</taxon>
        <taxon>Rhipicephalinae</taxon>
        <taxon>Rhipicephalus</taxon>
        <taxon>Rhipicephalus</taxon>
    </lineage>
</organism>
<feature type="chain" id="PRO_5012962916" evidence="1">
    <location>
        <begin position="27"/>
        <end position="87"/>
    </location>
</feature>
<feature type="signal peptide" evidence="1">
    <location>
        <begin position="1"/>
        <end position="26"/>
    </location>
</feature>
<dbReference type="AlphaFoldDB" id="A0A224YFJ2"/>
<protein>
    <submittedName>
        <fullName evidence="2">Uncharacterized protein</fullName>
    </submittedName>
</protein>
<proteinExistence type="predicted"/>
<evidence type="ECO:0000256" key="1">
    <source>
        <dbReference type="SAM" id="SignalP"/>
    </source>
</evidence>
<accession>A0A224YFJ2</accession>
<dbReference type="EMBL" id="GFPF01001817">
    <property type="protein sequence ID" value="MAA12963.1"/>
    <property type="molecule type" value="Transcribed_RNA"/>
</dbReference>
<evidence type="ECO:0000313" key="2">
    <source>
        <dbReference type="EMBL" id="MAA12963.1"/>
    </source>
</evidence>
<reference evidence="2" key="1">
    <citation type="journal article" date="2017" name="Parasit. Vectors">
        <title>Sialotranscriptomics of Rhipicephalus zambeziensis reveals intricate expression profiles of secretory proteins and suggests tight temporal transcriptional regulation during blood-feeding.</title>
        <authorList>
            <person name="de Castro M.H."/>
            <person name="de Klerk D."/>
            <person name="Pienaar R."/>
            <person name="Rees D.J.G."/>
            <person name="Mans B.J."/>
        </authorList>
    </citation>
    <scope>NUCLEOTIDE SEQUENCE</scope>
    <source>
        <tissue evidence="2">Salivary glands</tissue>
    </source>
</reference>
<name>A0A224YFJ2_9ACAR</name>